<proteinExistence type="predicted"/>
<dbReference type="AlphaFoldDB" id="A0A0K9YZ30"/>
<accession>A0A0K9YZ30</accession>
<organism evidence="1 2">
    <name type="scientific">Brevibacillus reuszeri</name>
    <dbReference type="NCBI Taxonomy" id="54915"/>
    <lineage>
        <taxon>Bacteria</taxon>
        <taxon>Bacillati</taxon>
        <taxon>Bacillota</taxon>
        <taxon>Bacilli</taxon>
        <taxon>Bacillales</taxon>
        <taxon>Paenibacillaceae</taxon>
        <taxon>Brevibacillus</taxon>
    </lineage>
</organism>
<dbReference type="PATRIC" id="fig|54915.3.peg.7155"/>
<dbReference type="STRING" id="54915.ADS79_08535"/>
<comment type="caution">
    <text evidence="1">The sequence shown here is derived from an EMBL/GenBank/DDBJ whole genome shotgun (WGS) entry which is preliminary data.</text>
</comment>
<reference evidence="2" key="1">
    <citation type="submission" date="2015-07" db="EMBL/GenBank/DDBJ databases">
        <title>Genome sequencing project for genomic taxonomy and phylogenomics of Bacillus-like bacteria.</title>
        <authorList>
            <person name="Liu B."/>
            <person name="Wang J."/>
            <person name="Zhu Y."/>
            <person name="Liu G."/>
            <person name="Chen Q."/>
            <person name="Chen Z."/>
            <person name="Lan J."/>
            <person name="Che J."/>
            <person name="Ge C."/>
            <person name="Shi H."/>
            <person name="Pan Z."/>
            <person name="Liu X."/>
        </authorList>
    </citation>
    <scope>NUCLEOTIDE SEQUENCE [LARGE SCALE GENOMIC DNA]</scope>
    <source>
        <strain evidence="2">DSM 9887</strain>
    </source>
</reference>
<evidence type="ECO:0000313" key="1">
    <source>
        <dbReference type="EMBL" id="KNB73959.1"/>
    </source>
</evidence>
<sequence length="99" mass="11240">MIAKKIYNTNKAILALINEGTSTLQTFYREDAPRLRGRPEEVQLKATPKTGQKPAVWHRYMPLKRQARARIGGKRACKQGGTARHKVLVPEGMGAFFYR</sequence>
<name>A0A0K9YZ30_9BACL</name>
<dbReference type="EMBL" id="LGIQ01000005">
    <property type="protein sequence ID" value="KNB73959.1"/>
    <property type="molecule type" value="Genomic_DNA"/>
</dbReference>
<protein>
    <submittedName>
        <fullName evidence="1">Uncharacterized protein</fullName>
    </submittedName>
</protein>
<dbReference type="OrthoDB" id="2476107at2"/>
<dbReference type="Proteomes" id="UP000036834">
    <property type="component" value="Unassembled WGS sequence"/>
</dbReference>
<evidence type="ECO:0000313" key="2">
    <source>
        <dbReference type="Proteomes" id="UP000036834"/>
    </source>
</evidence>
<gene>
    <name evidence="1" type="ORF">ADS79_08535</name>
</gene>